<evidence type="ECO:0000313" key="1">
    <source>
        <dbReference type="EMBL" id="KAK3679907.1"/>
    </source>
</evidence>
<proteinExistence type="predicted"/>
<dbReference type="AlphaFoldDB" id="A0AAE1C6E7"/>
<reference evidence="1" key="1">
    <citation type="submission" date="2023-07" db="EMBL/GenBank/DDBJ databases">
        <title>Black Yeasts Isolated from many extreme environments.</title>
        <authorList>
            <person name="Coleine C."/>
            <person name="Stajich J.E."/>
            <person name="Selbmann L."/>
        </authorList>
    </citation>
    <scope>NUCLEOTIDE SEQUENCE</scope>
    <source>
        <strain evidence="1">CCFEE 5485</strain>
    </source>
</reference>
<dbReference type="Proteomes" id="UP001274830">
    <property type="component" value="Unassembled WGS sequence"/>
</dbReference>
<dbReference type="EMBL" id="JAUTXT010000001">
    <property type="protein sequence ID" value="KAK3679907.1"/>
    <property type="molecule type" value="Genomic_DNA"/>
</dbReference>
<sequence>MATNNEQHGWTVVTRRTKKNRTSSPLTAPPIAVPQVFISPTTHDTSGGTPTQLNASPPRIPIKRYSNYEQGILRDAKAAVAHFNNGSFDTYVDPFNVAKLSSPEAAVLSTKPNARVLDIARDGQYIQVLVRMVPSEPEGGKCELRAVSSRGDDDLLFSSWLSASAPSSPMACLPSTFLDVVGAEGYEIQYKWWCARDSTFDLASLPEEIQDHLLLHVVGEVHQIYDHWEAKAGYAIAEQHQSAIDVFRDRCALTGSAGFNNSLLCLDKATRRKVKHLLQHRVLKRLCGFRFGSLYDGSMFTLGGGLRFLNKLQLTMNNFEYLDFFGTNIGDSSRRMYYRYGPIAPAAILLDISGLEYLELWFEATLHGELCNPWQVCVADATRGPKLDERIEPPPFPCRKATIDMILSFGYQHIKSIPSVRLTGYIKDSTKDRWSQNLQLPQSGSLCAARS</sequence>
<evidence type="ECO:0000313" key="2">
    <source>
        <dbReference type="Proteomes" id="UP001274830"/>
    </source>
</evidence>
<keyword evidence="2" id="KW-1185">Reference proteome</keyword>
<organism evidence="1 2">
    <name type="scientific">Recurvomyces mirabilis</name>
    <dbReference type="NCBI Taxonomy" id="574656"/>
    <lineage>
        <taxon>Eukaryota</taxon>
        <taxon>Fungi</taxon>
        <taxon>Dikarya</taxon>
        <taxon>Ascomycota</taxon>
        <taxon>Pezizomycotina</taxon>
        <taxon>Dothideomycetes</taxon>
        <taxon>Dothideomycetidae</taxon>
        <taxon>Mycosphaerellales</taxon>
        <taxon>Teratosphaeriaceae</taxon>
        <taxon>Recurvomyces</taxon>
    </lineage>
</organism>
<accession>A0AAE1C6E7</accession>
<name>A0AAE1C6E7_9PEZI</name>
<protein>
    <submittedName>
        <fullName evidence="1">Uncharacterized protein</fullName>
    </submittedName>
</protein>
<comment type="caution">
    <text evidence="1">The sequence shown here is derived from an EMBL/GenBank/DDBJ whole genome shotgun (WGS) entry which is preliminary data.</text>
</comment>
<gene>
    <name evidence="1" type="ORF">LTR78_000284</name>
</gene>